<dbReference type="Pfam" id="PF07690">
    <property type="entry name" value="MFS_1"/>
    <property type="match status" value="1"/>
</dbReference>
<evidence type="ECO:0000256" key="2">
    <source>
        <dbReference type="ARBA" id="ARBA00022448"/>
    </source>
</evidence>
<protein>
    <submittedName>
        <fullName evidence="9">Sugar phosphate permease</fullName>
    </submittedName>
</protein>
<keyword evidence="6 7" id="KW-0472">Membrane</keyword>
<feature type="transmembrane region" description="Helical" evidence="7">
    <location>
        <begin position="239"/>
        <end position="263"/>
    </location>
</feature>
<dbReference type="KEGG" id="ddh:Desde_3973"/>
<dbReference type="RefSeq" id="WP_014795709.1">
    <property type="nucleotide sequence ID" value="NC_018017.1"/>
</dbReference>
<gene>
    <name evidence="9" type="ordered locus">Desde_3973</name>
</gene>
<comment type="subcellular location">
    <subcellularLocation>
        <location evidence="1">Cell membrane</location>
        <topology evidence="1">Multi-pass membrane protein</topology>
    </subcellularLocation>
</comment>
<dbReference type="SUPFAM" id="SSF103473">
    <property type="entry name" value="MFS general substrate transporter"/>
    <property type="match status" value="1"/>
</dbReference>
<feature type="transmembrane region" description="Helical" evidence="7">
    <location>
        <begin position="333"/>
        <end position="352"/>
    </location>
</feature>
<feature type="transmembrane region" description="Helical" evidence="7">
    <location>
        <begin position="68"/>
        <end position="88"/>
    </location>
</feature>
<dbReference type="Gene3D" id="1.20.1250.20">
    <property type="entry name" value="MFS general substrate transporter like domains"/>
    <property type="match status" value="2"/>
</dbReference>
<keyword evidence="4 7" id="KW-0812">Transmembrane</keyword>
<dbReference type="Proteomes" id="UP000006053">
    <property type="component" value="Chromosome"/>
</dbReference>
<feature type="transmembrane region" description="Helical" evidence="7">
    <location>
        <begin position="309"/>
        <end position="327"/>
    </location>
</feature>
<dbReference type="STRING" id="756499.Desde_3973"/>
<evidence type="ECO:0000256" key="5">
    <source>
        <dbReference type="ARBA" id="ARBA00022989"/>
    </source>
</evidence>
<dbReference type="PANTHER" id="PTHR43124:SF3">
    <property type="entry name" value="CHLORAMPHENICOL EFFLUX PUMP RV0191"/>
    <property type="match status" value="1"/>
</dbReference>
<feature type="transmembrane region" description="Helical" evidence="7">
    <location>
        <begin position="30"/>
        <end position="56"/>
    </location>
</feature>
<feature type="transmembrane region" description="Helical" evidence="7">
    <location>
        <begin position="185"/>
        <end position="205"/>
    </location>
</feature>
<feature type="transmembrane region" description="Helical" evidence="7">
    <location>
        <begin position="364"/>
        <end position="384"/>
    </location>
</feature>
<evidence type="ECO:0000256" key="4">
    <source>
        <dbReference type="ARBA" id="ARBA00022692"/>
    </source>
</evidence>
<dbReference type="EMBL" id="CP003348">
    <property type="protein sequence ID" value="AFM02237.1"/>
    <property type="molecule type" value="Genomic_DNA"/>
</dbReference>
<organism evidence="9 10">
    <name type="scientific">Desulfitobacterium dehalogenans (strain ATCC 51507 / DSM 9161 / JW/IU-DC1)</name>
    <dbReference type="NCBI Taxonomy" id="756499"/>
    <lineage>
        <taxon>Bacteria</taxon>
        <taxon>Bacillati</taxon>
        <taxon>Bacillota</taxon>
        <taxon>Clostridia</taxon>
        <taxon>Eubacteriales</taxon>
        <taxon>Desulfitobacteriaceae</taxon>
        <taxon>Desulfitobacterium</taxon>
    </lineage>
</organism>
<feature type="transmembrane region" description="Helical" evidence="7">
    <location>
        <begin position="126"/>
        <end position="147"/>
    </location>
</feature>
<feature type="transmembrane region" description="Helical" evidence="7">
    <location>
        <begin position="159"/>
        <end position="179"/>
    </location>
</feature>
<keyword evidence="10" id="KW-1185">Reference proteome</keyword>
<proteinExistence type="predicted"/>
<evidence type="ECO:0000259" key="8">
    <source>
        <dbReference type="PROSITE" id="PS50850"/>
    </source>
</evidence>
<dbReference type="AlphaFoldDB" id="I4AE52"/>
<dbReference type="HOGENOM" id="CLU_001265_5_12_9"/>
<feature type="transmembrane region" description="Helical" evidence="7">
    <location>
        <begin position="390"/>
        <end position="414"/>
    </location>
</feature>
<dbReference type="eggNOG" id="COG2814">
    <property type="taxonomic scope" value="Bacteria"/>
</dbReference>
<keyword evidence="5 7" id="KW-1133">Transmembrane helix</keyword>
<evidence type="ECO:0000256" key="3">
    <source>
        <dbReference type="ARBA" id="ARBA00022475"/>
    </source>
</evidence>
<feature type="transmembrane region" description="Helical" evidence="7">
    <location>
        <begin position="275"/>
        <end position="297"/>
    </location>
</feature>
<reference evidence="10" key="1">
    <citation type="submission" date="2012-06" db="EMBL/GenBank/DDBJ databases">
        <title>Complete sequence of Desulfitobacterium dehalogenans ATCC 51507.</title>
        <authorList>
            <person name="Lucas S."/>
            <person name="Han J."/>
            <person name="Lapidus A."/>
            <person name="Cheng J.-F."/>
            <person name="Goodwin L."/>
            <person name="Pitluck S."/>
            <person name="Peters L."/>
            <person name="Ovchinnikova G."/>
            <person name="Teshima H."/>
            <person name="Detter J.C."/>
            <person name="Han C."/>
            <person name="Tapia R."/>
            <person name="Land M."/>
            <person name="Hauser L."/>
            <person name="Kyrpides N."/>
            <person name="Ivanova N."/>
            <person name="Pagani I."/>
            <person name="Kruse T."/>
            <person name="de Vos W.M."/>
            <person name="Smidt H."/>
            <person name="Woyke T."/>
        </authorList>
    </citation>
    <scope>NUCLEOTIDE SEQUENCE [LARGE SCALE GENOMIC DNA]</scope>
    <source>
        <strain evidence="10">ATCC 51507 / DSM 9161 / JW/IU-DC1</strain>
    </source>
</reference>
<reference evidence="9 10" key="2">
    <citation type="journal article" date="2015" name="J. Bacteriol.">
        <title>Genomic, proteomic, and biochemical analysis of the organohalide respiratory pathway in Desulfitobacterium dehalogenans.</title>
        <authorList>
            <person name="Kruse T."/>
            <person name="van de Pas B.A."/>
            <person name="Atteia A."/>
            <person name="Krab K."/>
            <person name="Hagen W.R."/>
            <person name="Goodwin L."/>
            <person name="Chain P."/>
            <person name="Boeren S."/>
            <person name="Maphosa F."/>
            <person name="Schraa G."/>
            <person name="de Vos W.M."/>
            <person name="van der Oost J."/>
            <person name="Smidt H."/>
            <person name="Stams A.J."/>
        </authorList>
    </citation>
    <scope>NUCLEOTIDE SEQUENCE [LARGE SCALE GENOMIC DNA]</scope>
    <source>
        <strain evidence="10">ATCC 51507 / DSM 9161 / JW/IU-DC1</strain>
    </source>
</reference>
<dbReference type="GO" id="GO:0022857">
    <property type="term" value="F:transmembrane transporter activity"/>
    <property type="evidence" value="ECO:0007669"/>
    <property type="project" value="InterPro"/>
</dbReference>
<name>I4AE52_DESDJ</name>
<feature type="transmembrane region" description="Helical" evidence="7">
    <location>
        <begin position="100"/>
        <end position="120"/>
    </location>
</feature>
<dbReference type="PROSITE" id="PS50850">
    <property type="entry name" value="MFS"/>
    <property type="match status" value="1"/>
</dbReference>
<evidence type="ECO:0000313" key="10">
    <source>
        <dbReference type="Proteomes" id="UP000006053"/>
    </source>
</evidence>
<dbReference type="InterPro" id="IPR011701">
    <property type="entry name" value="MFS"/>
</dbReference>
<dbReference type="InterPro" id="IPR020846">
    <property type="entry name" value="MFS_dom"/>
</dbReference>
<sequence>MSNEMANNEMVNEINDDEPLASLPKKKRTIFFLILYALFVIDFIARVGINAIFPIIQGDLQLSDGQMGSLASIVLLAMAVFVFPVAFLGEKYSTKKVISISAFVWGIGSFFSGIANSFMLLFVSRFMVGIGNSAYAPLSTSMVTSMYKKSDWGKKIGIYNTAIGLGTAAGALVFANIANTFGWRYAFYGVGAVTLILTVASLYLTDVTKELGKGKTTAKSKNNVTIKKALAIVGKKRSLLGLCLGAGLGALGLQAVLAFLSIYLVRIMNMEITKAAGIISIVSLIAVVCYPLGGMITDKWYKKDKRCRAWLPAVCYATSAICLMAGFYSRTLLLIAVGILCYTLCTTAIHAATQELVPASFKAISYSVWVLCVQLLGSLGPVSAGYLSEAIGLVNALVSIQIVFVVGTVVFLLSGRRYLKDYERAREEEELEVSSACAE</sequence>
<dbReference type="InterPro" id="IPR050189">
    <property type="entry name" value="MFS_Efflux_Transporters"/>
</dbReference>
<feature type="domain" description="Major facilitator superfamily (MFS) profile" evidence="8">
    <location>
        <begin position="30"/>
        <end position="419"/>
    </location>
</feature>
<accession>I4AE52</accession>
<evidence type="ECO:0000256" key="1">
    <source>
        <dbReference type="ARBA" id="ARBA00004651"/>
    </source>
</evidence>
<keyword evidence="3" id="KW-1003">Cell membrane</keyword>
<evidence type="ECO:0000256" key="6">
    <source>
        <dbReference type="ARBA" id="ARBA00023136"/>
    </source>
</evidence>
<dbReference type="InterPro" id="IPR036259">
    <property type="entry name" value="MFS_trans_sf"/>
</dbReference>
<evidence type="ECO:0000313" key="9">
    <source>
        <dbReference type="EMBL" id="AFM02237.1"/>
    </source>
</evidence>
<dbReference type="GO" id="GO:0005886">
    <property type="term" value="C:plasma membrane"/>
    <property type="evidence" value="ECO:0007669"/>
    <property type="project" value="UniProtKB-SubCell"/>
</dbReference>
<keyword evidence="2" id="KW-0813">Transport</keyword>
<dbReference type="PANTHER" id="PTHR43124">
    <property type="entry name" value="PURINE EFFLUX PUMP PBUE"/>
    <property type="match status" value="1"/>
</dbReference>
<evidence type="ECO:0000256" key="7">
    <source>
        <dbReference type="SAM" id="Phobius"/>
    </source>
</evidence>
<dbReference type="OrthoDB" id="6360at2"/>